<evidence type="ECO:0000256" key="1">
    <source>
        <dbReference type="SAM" id="SignalP"/>
    </source>
</evidence>
<feature type="chain" id="PRO_5004578181" evidence="1">
    <location>
        <begin position="17"/>
        <end position="143"/>
    </location>
</feature>
<dbReference type="eggNOG" id="ENOG5034CE7">
    <property type="taxonomic scope" value="Bacteria"/>
</dbReference>
<evidence type="ECO:0000313" key="2">
    <source>
        <dbReference type="EMBL" id="EQB40106.1"/>
    </source>
</evidence>
<dbReference type="Proteomes" id="UP000015520">
    <property type="component" value="Unassembled WGS sequence"/>
</dbReference>
<sequence>MRSLILALLLTLSSFAADSPLDLEVKILEKIISEISINKEKIIWSDNKKLYITMEKKGRIHTTLECKKATIVILQDIKNLPKQCSNIIIFVLDYELLSQVPKSFGAFFWKKGRPNIVILKSRLKALSIQASSNLDPYLEEKIW</sequence>
<dbReference type="STRING" id="1172190.M947_03530"/>
<name>T0JPK6_9BACT</name>
<accession>T0JPK6</accession>
<protein>
    <submittedName>
        <fullName evidence="2">Uncharacterized protein</fullName>
    </submittedName>
</protein>
<comment type="caution">
    <text evidence="2">The sequence shown here is derived from an EMBL/GenBank/DDBJ whole genome shotgun (WGS) entry which is preliminary data.</text>
</comment>
<dbReference type="OrthoDB" id="15556at2"/>
<dbReference type="AlphaFoldDB" id="T0JPK6"/>
<feature type="signal peptide" evidence="1">
    <location>
        <begin position="1"/>
        <end position="16"/>
    </location>
</feature>
<gene>
    <name evidence="2" type="ORF">M947_03530</name>
</gene>
<reference evidence="2 3" key="1">
    <citation type="submission" date="2013-07" db="EMBL/GenBank/DDBJ databases">
        <title>Sulfurimonas hongkongensis AST-10 Genome Sequencing.</title>
        <authorList>
            <person name="Cai L."/>
            <person name="Zhang T."/>
        </authorList>
    </citation>
    <scope>NUCLEOTIDE SEQUENCE [LARGE SCALE GENOMIC DNA]</scope>
    <source>
        <strain evidence="2 3">AST-10</strain>
    </source>
</reference>
<proteinExistence type="predicted"/>
<dbReference type="EMBL" id="AUPZ01000004">
    <property type="protein sequence ID" value="EQB40106.1"/>
    <property type="molecule type" value="Genomic_DNA"/>
</dbReference>
<organism evidence="2 3">
    <name type="scientific">Sulfurimonas hongkongensis</name>
    <dbReference type="NCBI Taxonomy" id="1172190"/>
    <lineage>
        <taxon>Bacteria</taxon>
        <taxon>Pseudomonadati</taxon>
        <taxon>Campylobacterota</taxon>
        <taxon>Epsilonproteobacteria</taxon>
        <taxon>Campylobacterales</taxon>
        <taxon>Sulfurimonadaceae</taxon>
        <taxon>Sulfurimonas</taxon>
    </lineage>
</organism>
<dbReference type="PATRIC" id="fig|1172190.3.peg.686"/>
<evidence type="ECO:0000313" key="3">
    <source>
        <dbReference type="Proteomes" id="UP000015520"/>
    </source>
</evidence>
<keyword evidence="1" id="KW-0732">Signal</keyword>
<keyword evidence="3" id="KW-1185">Reference proteome</keyword>
<dbReference type="RefSeq" id="WP_021286980.1">
    <property type="nucleotide sequence ID" value="NZ_AUPZ01000004.1"/>
</dbReference>